<accession>A0ACC7PI20</accession>
<evidence type="ECO:0000313" key="2">
    <source>
        <dbReference type="Proteomes" id="UP001637618"/>
    </source>
</evidence>
<organism evidence="1 2">
    <name type="scientific">Pseudomonas imrae</name>
    <dbReference type="NCBI Taxonomy" id="2992837"/>
    <lineage>
        <taxon>Bacteria</taxon>
        <taxon>Pseudomonadati</taxon>
        <taxon>Pseudomonadota</taxon>
        <taxon>Gammaproteobacteria</taxon>
        <taxon>Pseudomonadales</taxon>
        <taxon>Pseudomonadaceae</taxon>
        <taxon>Pseudomonas</taxon>
    </lineage>
</organism>
<gene>
    <name evidence="1" type="ORF">OOJ96_19925</name>
</gene>
<proteinExistence type="predicted"/>
<reference evidence="1" key="1">
    <citation type="submission" date="2022-11" db="EMBL/GenBank/DDBJ databases">
        <title>Draft genome sequences of strains of Pseudomonas imrae sp. nov.</title>
        <authorList>
            <person name="Salva Serra F."/>
            <person name="Nimje P."/>
            <person name="Moore E.R.B."/>
            <person name="Marathe N.P."/>
        </authorList>
    </citation>
    <scope>NUCLEOTIDE SEQUENCE</scope>
    <source>
        <strain evidence="1">15FMM2</strain>
    </source>
</reference>
<evidence type="ECO:0000313" key="1">
    <source>
        <dbReference type="EMBL" id="MFO2479675.1"/>
    </source>
</evidence>
<protein>
    <submittedName>
        <fullName evidence="1">Uncharacterized protein</fullName>
    </submittedName>
</protein>
<dbReference type="Proteomes" id="UP001637618">
    <property type="component" value="Unassembled WGS sequence"/>
</dbReference>
<sequence>MSEEVAMSAGWLINSLALLSMSMAEVGAAAEYKLQNIPHRGVAK</sequence>
<dbReference type="EMBL" id="JAPEQY010000017">
    <property type="protein sequence ID" value="MFO2479675.1"/>
    <property type="molecule type" value="Genomic_DNA"/>
</dbReference>
<name>A0ACC7PI20_9PSED</name>
<keyword evidence="2" id="KW-1185">Reference proteome</keyword>
<comment type="caution">
    <text evidence="1">The sequence shown here is derived from an EMBL/GenBank/DDBJ whole genome shotgun (WGS) entry which is preliminary data.</text>
</comment>